<dbReference type="EMBL" id="JBHSBC010000004">
    <property type="protein sequence ID" value="MFC3979797.1"/>
    <property type="molecule type" value="Genomic_DNA"/>
</dbReference>
<proteinExistence type="predicted"/>
<organism evidence="2 3">
    <name type="scientific">Streptosporangium jomthongense</name>
    <dbReference type="NCBI Taxonomy" id="1193683"/>
    <lineage>
        <taxon>Bacteria</taxon>
        <taxon>Bacillati</taxon>
        <taxon>Actinomycetota</taxon>
        <taxon>Actinomycetes</taxon>
        <taxon>Streptosporangiales</taxon>
        <taxon>Streptosporangiaceae</taxon>
        <taxon>Streptosporangium</taxon>
    </lineage>
</organism>
<dbReference type="Proteomes" id="UP001595698">
    <property type="component" value="Unassembled WGS sequence"/>
</dbReference>
<protein>
    <submittedName>
        <fullName evidence="2">Uncharacterized protein</fullName>
    </submittedName>
</protein>
<sequence length="371" mass="40152">MTRLRRALNDLAEEAPSADLSGMVDRILTGNRRRRHTTAVLAAVATVVTVVATGTVMATVTRSRSPEVATSLRAGAIADLPGGNVGPLEYAYETPCKVDKRKALDCSSAEWRVVTRAGTTYRLPQALAMTAQNHRVPVSISRDGRMLAYYSRKARAHVVRDLVGGSETTSPVTVKESQIGAGSMLVLSDDGRHVVFDPREGTRKPGLLIDVRTGTTVRVPGQYEAVSVRGGVAELVRYLRTDLRLMPVTGGGRTVHFDGTFTGFSEISPDGRTVAAFERRDAKKWVQELRTFTLLDVGTGRRVREVPINGLPEGEPVMATGPWLSGSELTVVVRDSKRTYVYGVDIGTGKARRLADHQNAPYLTLPGIASE</sequence>
<reference evidence="3" key="1">
    <citation type="journal article" date="2019" name="Int. J. Syst. Evol. Microbiol.">
        <title>The Global Catalogue of Microorganisms (GCM) 10K type strain sequencing project: providing services to taxonomists for standard genome sequencing and annotation.</title>
        <authorList>
            <consortium name="The Broad Institute Genomics Platform"/>
            <consortium name="The Broad Institute Genome Sequencing Center for Infectious Disease"/>
            <person name="Wu L."/>
            <person name="Ma J."/>
        </authorList>
    </citation>
    <scope>NUCLEOTIDE SEQUENCE [LARGE SCALE GENOMIC DNA]</scope>
    <source>
        <strain evidence="3">TBRC 7912</strain>
    </source>
</reference>
<name>A0ABV8ETW3_9ACTN</name>
<evidence type="ECO:0000313" key="2">
    <source>
        <dbReference type="EMBL" id="MFC3979797.1"/>
    </source>
</evidence>
<dbReference type="InterPro" id="IPR011042">
    <property type="entry name" value="6-blade_b-propeller_TolB-like"/>
</dbReference>
<keyword evidence="1" id="KW-0812">Transmembrane</keyword>
<comment type="caution">
    <text evidence="2">The sequence shown here is derived from an EMBL/GenBank/DDBJ whole genome shotgun (WGS) entry which is preliminary data.</text>
</comment>
<dbReference type="SUPFAM" id="SSF82171">
    <property type="entry name" value="DPP6 N-terminal domain-like"/>
    <property type="match status" value="1"/>
</dbReference>
<dbReference type="Gene3D" id="2.120.10.30">
    <property type="entry name" value="TolB, C-terminal domain"/>
    <property type="match status" value="1"/>
</dbReference>
<keyword evidence="1" id="KW-1133">Transmembrane helix</keyword>
<accession>A0ABV8ETW3</accession>
<evidence type="ECO:0000256" key="1">
    <source>
        <dbReference type="SAM" id="Phobius"/>
    </source>
</evidence>
<dbReference type="RefSeq" id="WP_386188648.1">
    <property type="nucleotide sequence ID" value="NZ_JBHSBC010000004.1"/>
</dbReference>
<keyword evidence="1" id="KW-0472">Membrane</keyword>
<gene>
    <name evidence="2" type="ORF">ACFOYY_06690</name>
</gene>
<feature type="transmembrane region" description="Helical" evidence="1">
    <location>
        <begin position="39"/>
        <end position="60"/>
    </location>
</feature>
<keyword evidence="3" id="KW-1185">Reference proteome</keyword>
<evidence type="ECO:0000313" key="3">
    <source>
        <dbReference type="Proteomes" id="UP001595698"/>
    </source>
</evidence>